<gene>
    <name evidence="2" type="ORF">BET99_02220</name>
</gene>
<feature type="transmembrane region" description="Helical" evidence="1">
    <location>
        <begin position="112"/>
        <end position="135"/>
    </location>
</feature>
<comment type="caution">
    <text evidence="2">The sequence shown here is derived from an EMBL/GenBank/DDBJ whole genome shotgun (WGS) entry which is preliminary data.</text>
</comment>
<keyword evidence="1" id="KW-0812">Transmembrane</keyword>
<sequence>MVRFVKDQPDAYIYSSFGSRMFVAGFLLTLVFVLEAVAVFLYSDFIIELVGKRFDVLMNLPLISMVLTGIIYITTMFMPIVGATTLISLFVIKRTYKKLEKLNVNSKNSLTLIMMARIVFIAAGLATYAPLFMVFEAMINKSVPVSTINYFQTQYMSIFFTLLSLGLFLTLISPIVQLYGRTKSRSLIFSGLLAFTLCASIIYLANGDWNISIFKLKDSSEFKSSFATAMGTAGICILVIFWIISNNAKSILKYQKLHFTMKLGE</sequence>
<feature type="transmembrane region" description="Helical" evidence="1">
    <location>
        <begin position="155"/>
        <end position="175"/>
    </location>
</feature>
<dbReference type="Proteomes" id="UP000183615">
    <property type="component" value="Unassembled WGS sequence"/>
</dbReference>
<evidence type="ECO:0000313" key="2">
    <source>
        <dbReference type="EMBL" id="OIR21538.1"/>
    </source>
</evidence>
<feature type="transmembrane region" description="Helical" evidence="1">
    <location>
        <begin position="62"/>
        <end position="92"/>
    </location>
</feature>
<feature type="transmembrane region" description="Helical" evidence="1">
    <location>
        <begin position="187"/>
        <end position="205"/>
    </location>
</feature>
<feature type="transmembrane region" description="Helical" evidence="1">
    <location>
        <begin position="225"/>
        <end position="244"/>
    </location>
</feature>
<reference evidence="2 3" key="1">
    <citation type="submission" date="2016-08" db="EMBL/GenBank/DDBJ databases">
        <title>New Insights into Marine Group III Euryarchaeota, from dark to light.</title>
        <authorList>
            <person name="Haro-Moreno J.M."/>
            <person name="Rodriguez-Valera F."/>
            <person name="Lopez-Garcia P."/>
            <person name="Moreira D."/>
            <person name="Martin-Cuadrado A.B."/>
        </authorList>
    </citation>
    <scope>NUCLEOTIDE SEQUENCE [LARGE SCALE GENOMIC DNA]</scope>
    <source>
        <strain evidence="2">CG-Epi2</strain>
    </source>
</reference>
<keyword evidence="1" id="KW-1133">Transmembrane helix</keyword>
<dbReference type="EMBL" id="MIYZ01000040">
    <property type="protein sequence ID" value="OIR21538.1"/>
    <property type="molecule type" value="Genomic_DNA"/>
</dbReference>
<keyword evidence="1" id="KW-0472">Membrane</keyword>
<organism evidence="2 3">
    <name type="scientific">Marine Group III euryarchaeote CG-Epi2</name>
    <dbReference type="NCBI Taxonomy" id="1888996"/>
    <lineage>
        <taxon>Archaea</taxon>
        <taxon>Methanobacteriati</taxon>
        <taxon>Thermoplasmatota</taxon>
        <taxon>Thermoplasmata</taxon>
        <taxon>Candidatus Thermoprofundales</taxon>
    </lineage>
</organism>
<evidence type="ECO:0000256" key="1">
    <source>
        <dbReference type="SAM" id="Phobius"/>
    </source>
</evidence>
<name>A0A1J5TKP6_9ARCH</name>
<feature type="transmembrane region" description="Helical" evidence="1">
    <location>
        <begin position="21"/>
        <end position="42"/>
    </location>
</feature>
<protein>
    <submittedName>
        <fullName evidence="2">Uncharacterized protein</fullName>
    </submittedName>
</protein>
<accession>A0A1J5TKP6</accession>
<dbReference type="AlphaFoldDB" id="A0A1J5TKP6"/>
<proteinExistence type="predicted"/>
<evidence type="ECO:0000313" key="3">
    <source>
        <dbReference type="Proteomes" id="UP000183615"/>
    </source>
</evidence>